<protein>
    <submittedName>
        <fullName evidence="1">Uncharacterized protein</fullName>
    </submittedName>
</protein>
<evidence type="ECO:0000313" key="1">
    <source>
        <dbReference type="EMBL" id="AUN98248.1"/>
    </source>
</evidence>
<evidence type="ECO:0000313" key="2">
    <source>
        <dbReference type="Proteomes" id="UP000235584"/>
    </source>
</evidence>
<keyword evidence="2" id="KW-1185">Reference proteome</keyword>
<organism evidence="1 2">
    <name type="scientific">Bacteriovorax stolpii</name>
    <name type="common">Bdellovibrio stolpii</name>
    <dbReference type="NCBI Taxonomy" id="960"/>
    <lineage>
        <taxon>Bacteria</taxon>
        <taxon>Pseudomonadati</taxon>
        <taxon>Bdellovibrionota</taxon>
        <taxon>Bacteriovoracia</taxon>
        <taxon>Bacteriovoracales</taxon>
        <taxon>Bacteriovoracaceae</taxon>
        <taxon>Bacteriovorax</taxon>
    </lineage>
</organism>
<proteinExistence type="predicted"/>
<dbReference type="KEGG" id="bsto:C0V70_09050"/>
<dbReference type="Proteomes" id="UP000235584">
    <property type="component" value="Chromosome"/>
</dbReference>
<gene>
    <name evidence="1" type="ORF">C0V70_09050</name>
</gene>
<name>A0A2K9NRX1_BACTC</name>
<dbReference type="EMBL" id="CP025704">
    <property type="protein sequence ID" value="AUN98248.1"/>
    <property type="molecule type" value="Genomic_DNA"/>
</dbReference>
<reference evidence="1 2" key="1">
    <citation type="submission" date="2018-01" db="EMBL/GenBank/DDBJ databases">
        <title>Complete genome sequence of Bacteriovorax stolpii DSM12778.</title>
        <authorList>
            <person name="Tang B."/>
            <person name="Chang J."/>
        </authorList>
    </citation>
    <scope>NUCLEOTIDE SEQUENCE [LARGE SCALE GENOMIC DNA]</scope>
    <source>
        <strain evidence="1 2">DSM 12778</strain>
    </source>
</reference>
<sequence length="207" mass="23856">MSLEKIKSSGMQNKLKDYLKEKGFNICLTAKAGSISCLNSLLSIEEKEKTLVLIGSGGKTLWEKLPQKKGEHPIDEYTLQTMRELAQFFSLDHEVLYPDNQRILPLQQIGRHFNLSHPSPFGPDLSFEFGPWFGFRGVFLTSLAMAETILTPWDSPCTPCPRPCLQEKEFYLARRLCPFRSEHQYTNEQQEYHSRVLKAELSKWQNA</sequence>
<accession>A0A2K9NRX1</accession>
<dbReference type="AlphaFoldDB" id="A0A2K9NRX1"/>